<evidence type="ECO:0000313" key="10">
    <source>
        <dbReference type="EMBL" id="KAG9391243.1"/>
    </source>
</evidence>
<evidence type="ECO:0000256" key="4">
    <source>
        <dbReference type="ARBA" id="ARBA00022989"/>
    </source>
</evidence>
<dbReference type="EC" id="2.3.1.225" evidence="8"/>
<evidence type="ECO:0000256" key="1">
    <source>
        <dbReference type="ARBA" id="ARBA00004141"/>
    </source>
</evidence>
<dbReference type="PANTHER" id="PTHR22883">
    <property type="entry name" value="ZINC FINGER DHHC DOMAIN CONTAINING PROTEIN"/>
    <property type="match status" value="1"/>
</dbReference>
<reference evidence="10" key="1">
    <citation type="submission" date="2021-05" db="EMBL/GenBank/DDBJ databases">
        <title>A free-living protist that lacks canonical eukaryotic 1 DNA replication and segregation systems.</title>
        <authorList>
            <person name="Salas-Leiva D.E."/>
            <person name="Tromer E.C."/>
            <person name="Curtis B.A."/>
            <person name="Jerlstrom-Hultqvist J."/>
            <person name="Kolisko M."/>
            <person name="Yi Z."/>
            <person name="Salas-Leiva J.S."/>
            <person name="Gallot-Lavallee L."/>
            <person name="Kops G.J.P.L."/>
            <person name="Archibald J.M."/>
            <person name="Simpson A.G.B."/>
            <person name="Roger A.J."/>
        </authorList>
    </citation>
    <scope>NUCLEOTIDE SEQUENCE</scope>
    <source>
        <strain evidence="10">BICM</strain>
    </source>
</reference>
<dbReference type="GO" id="GO:0016020">
    <property type="term" value="C:membrane"/>
    <property type="evidence" value="ECO:0007669"/>
    <property type="project" value="UniProtKB-SubCell"/>
</dbReference>
<comment type="domain">
    <text evidence="8">The DHHC domain is required for palmitoyltransferase activity.</text>
</comment>
<dbReference type="PROSITE" id="PS50216">
    <property type="entry name" value="DHHC"/>
    <property type="match status" value="1"/>
</dbReference>
<dbReference type="GO" id="GO:0005783">
    <property type="term" value="C:endoplasmic reticulum"/>
    <property type="evidence" value="ECO:0007669"/>
    <property type="project" value="TreeGrafter"/>
</dbReference>
<name>A0A8J6AQM5_9EUKA</name>
<dbReference type="GO" id="GO:0019706">
    <property type="term" value="F:protein-cysteine S-palmitoyltransferase activity"/>
    <property type="evidence" value="ECO:0007669"/>
    <property type="project" value="UniProtKB-EC"/>
</dbReference>
<evidence type="ECO:0000256" key="6">
    <source>
        <dbReference type="ARBA" id="ARBA00023315"/>
    </source>
</evidence>
<dbReference type="Pfam" id="PF01529">
    <property type="entry name" value="DHHC"/>
    <property type="match status" value="1"/>
</dbReference>
<comment type="subcellular location">
    <subcellularLocation>
        <location evidence="1">Membrane</location>
        <topology evidence="1">Multi-pass membrane protein</topology>
    </subcellularLocation>
</comment>
<keyword evidence="11" id="KW-1185">Reference proteome</keyword>
<keyword evidence="6 8" id="KW-0012">Acyltransferase</keyword>
<accession>A0A8J6AQM5</accession>
<sequence length="408" mass="47725">MGIQKIVPKPARTVISTIWTLVFKRPNPLVILFYLGLWLGSAVLSYYVFMHPWSAPVQSNGQYMRVEQPPFIRPLFDDEPELFMKNLNVLRFSPLYRLVMPVGYLLAGGLFLLLVFSDPGFVDRLKPSEKHLLDVPYDNQFYQPQPCVTCQHTKPARSKHCRYCNTCVLRFDHHCIWLNNDVGLFNHGWFLLFLLFHSVGMGAIVVYQCRIFASMLRAFGLPLTFRAIKMLGKYLLTYIPFFAMAALFNATMAVALGLFFLMHLWMMSKNVTTNEMAKRQTVQMDLHARRQTYLLWSQSTAVGQLARLEHETPQPLWKLLPDMYDKPKTAREREAAPRYYKVDKKEAKRTFLYNHYRAGRVSNIVSTLRHTKLRFDAQRTVRRLMFIQNEAYDRAKEVACEQLDKKEE</sequence>
<evidence type="ECO:0000256" key="3">
    <source>
        <dbReference type="ARBA" id="ARBA00022692"/>
    </source>
</evidence>
<dbReference type="EMBL" id="JAHDYR010000062">
    <property type="protein sequence ID" value="KAG9391243.1"/>
    <property type="molecule type" value="Genomic_DNA"/>
</dbReference>
<evidence type="ECO:0000256" key="5">
    <source>
        <dbReference type="ARBA" id="ARBA00023136"/>
    </source>
</evidence>
<dbReference type="OrthoDB" id="5977743at2759"/>
<feature type="transmembrane region" description="Helical" evidence="8">
    <location>
        <begin position="189"/>
        <end position="213"/>
    </location>
</feature>
<dbReference type="PANTHER" id="PTHR22883:SF23">
    <property type="entry name" value="PALMITOYLTRANSFERASE ZDHHC6"/>
    <property type="match status" value="1"/>
</dbReference>
<evidence type="ECO:0000313" key="11">
    <source>
        <dbReference type="Proteomes" id="UP000717585"/>
    </source>
</evidence>
<dbReference type="Proteomes" id="UP000717585">
    <property type="component" value="Unassembled WGS sequence"/>
</dbReference>
<keyword evidence="3 8" id="KW-0812">Transmembrane</keyword>
<protein>
    <recommendedName>
        <fullName evidence="8">Palmitoyltransferase</fullName>
        <ecNumber evidence="8">2.3.1.225</ecNumber>
    </recommendedName>
</protein>
<evidence type="ECO:0000256" key="7">
    <source>
        <dbReference type="ARBA" id="ARBA00038298"/>
    </source>
</evidence>
<dbReference type="InterPro" id="IPR001594">
    <property type="entry name" value="Palmitoyltrfase_DHHC"/>
</dbReference>
<evidence type="ECO:0000256" key="2">
    <source>
        <dbReference type="ARBA" id="ARBA00022679"/>
    </source>
</evidence>
<comment type="caution">
    <text evidence="10">The sequence shown here is derived from an EMBL/GenBank/DDBJ whole genome shotgun (WGS) entry which is preliminary data.</text>
</comment>
<dbReference type="InterPro" id="IPR039859">
    <property type="entry name" value="PFA4/ZDH16/20/ERF2-like"/>
</dbReference>
<keyword evidence="2 8" id="KW-0808">Transferase</keyword>
<feature type="transmembrane region" description="Helical" evidence="8">
    <location>
        <begin position="95"/>
        <end position="116"/>
    </location>
</feature>
<organism evidence="10 11">
    <name type="scientific">Carpediemonas membranifera</name>
    <dbReference type="NCBI Taxonomy" id="201153"/>
    <lineage>
        <taxon>Eukaryota</taxon>
        <taxon>Metamonada</taxon>
        <taxon>Carpediemonas-like organisms</taxon>
        <taxon>Carpediemonas</taxon>
    </lineage>
</organism>
<comment type="similarity">
    <text evidence="7">Belongs to the DHHC palmitoyltransferase family. PFA5 subfamily.</text>
</comment>
<dbReference type="GO" id="GO:0005794">
    <property type="term" value="C:Golgi apparatus"/>
    <property type="evidence" value="ECO:0007669"/>
    <property type="project" value="TreeGrafter"/>
</dbReference>
<dbReference type="AlphaFoldDB" id="A0A8J6AQM5"/>
<comment type="catalytic activity">
    <reaction evidence="8">
        <text>L-cysteinyl-[protein] + hexadecanoyl-CoA = S-hexadecanoyl-L-cysteinyl-[protein] + CoA</text>
        <dbReference type="Rhea" id="RHEA:36683"/>
        <dbReference type="Rhea" id="RHEA-COMP:10131"/>
        <dbReference type="Rhea" id="RHEA-COMP:11032"/>
        <dbReference type="ChEBI" id="CHEBI:29950"/>
        <dbReference type="ChEBI" id="CHEBI:57287"/>
        <dbReference type="ChEBI" id="CHEBI:57379"/>
        <dbReference type="ChEBI" id="CHEBI:74151"/>
        <dbReference type="EC" id="2.3.1.225"/>
    </reaction>
</comment>
<dbReference type="GO" id="GO:0006612">
    <property type="term" value="P:protein targeting to membrane"/>
    <property type="evidence" value="ECO:0007669"/>
    <property type="project" value="TreeGrafter"/>
</dbReference>
<proteinExistence type="inferred from homology"/>
<keyword evidence="5 8" id="KW-0472">Membrane</keyword>
<evidence type="ECO:0000256" key="8">
    <source>
        <dbReference type="RuleBase" id="RU079119"/>
    </source>
</evidence>
<feature type="domain" description="Palmitoyltransferase DHHC" evidence="9">
    <location>
        <begin position="141"/>
        <end position="279"/>
    </location>
</feature>
<keyword evidence="4 8" id="KW-1133">Transmembrane helix</keyword>
<feature type="transmembrane region" description="Helical" evidence="8">
    <location>
        <begin position="29"/>
        <end position="49"/>
    </location>
</feature>
<evidence type="ECO:0000259" key="9">
    <source>
        <dbReference type="Pfam" id="PF01529"/>
    </source>
</evidence>
<feature type="transmembrane region" description="Helical" evidence="8">
    <location>
        <begin position="234"/>
        <end position="266"/>
    </location>
</feature>
<gene>
    <name evidence="10" type="ORF">J8273_7517</name>
</gene>